<keyword evidence="5" id="KW-0472">Membrane</keyword>
<reference evidence="7 8" key="1">
    <citation type="journal article" date="2010" name="Nature">
        <title>Genome sequencing and analysis of the model grass Brachypodium distachyon.</title>
        <authorList>
            <consortium name="International Brachypodium Initiative"/>
        </authorList>
    </citation>
    <scope>NUCLEOTIDE SEQUENCE [LARGE SCALE GENOMIC DNA]</scope>
    <source>
        <strain evidence="7 8">Bd21</strain>
    </source>
</reference>
<name>A0A0Q3EHP3_BRADI</name>
<proteinExistence type="predicted"/>
<evidence type="ECO:0000313" key="9">
    <source>
        <dbReference type="Proteomes" id="UP000008810"/>
    </source>
</evidence>
<dbReference type="AlphaFoldDB" id="A0A0Q3EHP3"/>
<dbReference type="STRING" id="15368.A0A0Q3EHP3"/>
<evidence type="ECO:0000256" key="1">
    <source>
        <dbReference type="ARBA" id="ARBA00004225"/>
    </source>
</evidence>
<comment type="subcellular location">
    <subcellularLocation>
        <location evidence="1">Mitochondrion membrane</location>
        <topology evidence="1">Multi-pass membrane protein</topology>
    </subcellularLocation>
</comment>
<gene>
    <name evidence="7" type="ORF">BRADI_4g10013v3</name>
</gene>
<dbReference type="Proteomes" id="UP000008810">
    <property type="component" value="Chromosome 4"/>
</dbReference>
<evidence type="ECO:0000313" key="7">
    <source>
        <dbReference type="EMBL" id="KQJ87254.1"/>
    </source>
</evidence>
<evidence type="ECO:0000256" key="6">
    <source>
        <dbReference type="SAM" id="MobiDB-lite"/>
    </source>
</evidence>
<dbReference type="GO" id="GO:0005741">
    <property type="term" value="C:mitochondrial outer membrane"/>
    <property type="evidence" value="ECO:0000318"/>
    <property type="project" value="GO_Central"/>
</dbReference>
<evidence type="ECO:0000256" key="2">
    <source>
        <dbReference type="ARBA" id="ARBA00022692"/>
    </source>
</evidence>
<dbReference type="PANTHER" id="PTHR28234">
    <property type="entry name" value="NUCLEAR CONTROL OF ATPASE PROTEIN 2"/>
    <property type="match status" value="1"/>
</dbReference>
<evidence type="ECO:0000256" key="4">
    <source>
        <dbReference type="ARBA" id="ARBA00023128"/>
    </source>
</evidence>
<evidence type="ECO:0000313" key="8">
    <source>
        <dbReference type="EnsemblPlants" id="KQJ87254"/>
    </source>
</evidence>
<dbReference type="EMBL" id="CM000883">
    <property type="protein sequence ID" value="KQJ87254.1"/>
    <property type="molecule type" value="Genomic_DNA"/>
</dbReference>
<dbReference type="InterPro" id="IPR013946">
    <property type="entry name" value="NCA2-like"/>
</dbReference>
<dbReference type="ExpressionAtlas" id="A0A0Q3EHP3">
    <property type="expression patterns" value="baseline"/>
</dbReference>
<dbReference type="OrthoDB" id="413313at2759"/>
<keyword evidence="2" id="KW-0812">Transmembrane</keyword>
<feature type="region of interest" description="Disordered" evidence="6">
    <location>
        <begin position="1"/>
        <end position="27"/>
    </location>
</feature>
<accession>A0A0Q3EHP3</accession>
<sequence length="279" mass="31233">MDGAAGDRGWTSHSNGGRRRRPALPLPVHPSVNHSAWKISERPIGCVILEEIMQYMLSHLHIIHKRLCYWNSKARGSNSQHIYFMVFERGPRAFFEATCQSLTRLTGRGGPSPSLLDSAEDIISTNIDVLRSMERCLAAFLAELYSEADICKEGLTGSRDKSLHALFIALNNVFFKLEEVLGEAADDQTLLFTHSGNPSELRFTRLPEVVGTESPQWTETLSTDGIRLIYQNLQKLDNLVSSQLSSHKKPSYMTLYWLPYTCGALASLHVLYGSYDIAA</sequence>
<keyword evidence="9" id="KW-1185">Reference proteome</keyword>
<keyword evidence="4" id="KW-0496">Mitochondrion</keyword>
<evidence type="ECO:0000256" key="5">
    <source>
        <dbReference type="ARBA" id="ARBA00023136"/>
    </source>
</evidence>
<dbReference type="InParanoid" id="A0A0Q3EHP3"/>
<reference evidence="7" key="2">
    <citation type="submission" date="2017-06" db="EMBL/GenBank/DDBJ databases">
        <title>WGS assembly of Brachypodium distachyon.</title>
        <authorList>
            <consortium name="The International Brachypodium Initiative"/>
            <person name="Lucas S."/>
            <person name="Harmon-Smith M."/>
            <person name="Lail K."/>
            <person name="Tice H."/>
            <person name="Grimwood J."/>
            <person name="Bruce D."/>
            <person name="Barry K."/>
            <person name="Shu S."/>
            <person name="Lindquist E."/>
            <person name="Wang M."/>
            <person name="Pitluck S."/>
            <person name="Vogel J.P."/>
            <person name="Garvin D.F."/>
            <person name="Mockler T.C."/>
            <person name="Schmutz J."/>
            <person name="Rokhsar D."/>
            <person name="Bevan M.W."/>
        </authorList>
    </citation>
    <scope>NUCLEOTIDE SEQUENCE</scope>
    <source>
        <strain evidence="7">Bd21</strain>
    </source>
</reference>
<dbReference type="PANTHER" id="PTHR28234:SF1">
    <property type="entry name" value="NUCLEAR CONTROL OF ATPASE PROTEIN 2"/>
    <property type="match status" value="1"/>
</dbReference>
<protein>
    <submittedName>
        <fullName evidence="7 8">Uncharacterized protein</fullName>
    </submittedName>
</protein>
<dbReference type="Gramene" id="KQJ87254">
    <property type="protein sequence ID" value="KQJ87254"/>
    <property type="gene ID" value="BRADI_4g10013v3"/>
</dbReference>
<keyword evidence="3" id="KW-1133">Transmembrane helix</keyword>
<organism evidence="7">
    <name type="scientific">Brachypodium distachyon</name>
    <name type="common">Purple false brome</name>
    <name type="synonym">Trachynia distachya</name>
    <dbReference type="NCBI Taxonomy" id="15368"/>
    <lineage>
        <taxon>Eukaryota</taxon>
        <taxon>Viridiplantae</taxon>
        <taxon>Streptophyta</taxon>
        <taxon>Embryophyta</taxon>
        <taxon>Tracheophyta</taxon>
        <taxon>Spermatophyta</taxon>
        <taxon>Magnoliopsida</taxon>
        <taxon>Liliopsida</taxon>
        <taxon>Poales</taxon>
        <taxon>Poaceae</taxon>
        <taxon>BOP clade</taxon>
        <taxon>Pooideae</taxon>
        <taxon>Stipodae</taxon>
        <taxon>Brachypodieae</taxon>
        <taxon>Brachypodium</taxon>
    </lineage>
</organism>
<dbReference type="EnsemblPlants" id="KQJ87254">
    <property type="protein sequence ID" value="KQJ87254"/>
    <property type="gene ID" value="BRADI_4g10013v3"/>
</dbReference>
<reference evidence="8" key="3">
    <citation type="submission" date="2018-08" db="UniProtKB">
        <authorList>
            <consortium name="EnsemblPlants"/>
        </authorList>
    </citation>
    <scope>IDENTIFICATION</scope>
    <source>
        <strain evidence="8">cv. Bd21</strain>
    </source>
</reference>
<evidence type="ECO:0000256" key="3">
    <source>
        <dbReference type="ARBA" id="ARBA00022989"/>
    </source>
</evidence>